<dbReference type="EMBL" id="JAHHHD010000028">
    <property type="protein sequence ID" value="MBW4660991.1"/>
    <property type="molecule type" value="Genomic_DNA"/>
</dbReference>
<keyword evidence="1" id="KW-1133">Transmembrane helix</keyword>
<evidence type="ECO:0000256" key="1">
    <source>
        <dbReference type="SAM" id="Phobius"/>
    </source>
</evidence>
<comment type="caution">
    <text evidence="2">The sequence shown here is derived from an EMBL/GenBank/DDBJ whole genome shotgun (WGS) entry which is preliminary data.</text>
</comment>
<organism evidence="2 3">
    <name type="scientific">Drouetiella hepatica Uher 2000/2452</name>
    <dbReference type="NCBI Taxonomy" id="904376"/>
    <lineage>
        <taxon>Bacteria</taxon>
        <taxon>Bacillati</taxon>
        <taxon>Cyanobacteriota</taxon>
        <taxon>Cyanophyceae</taxon>
        <taxon>Oculatellales</taxon>
        <taxon>Oculatellaceae</taxon>
        <taxon>Drouetiella</taxon>
    </lineage>
</organism>
<keyword evidence="1" id="KW-0812">Transmembrane</keyword>
<feature type="transmembrane region" description="Helical" evidence="1">
    <location>
        <begin position="47"/>
        <end position="72"/>
    </location>
</feature>
<dbReference type="AlphaFoldDB" id="A0A951QFJ2"/>
<reference evidence="2" key="2">
    <citation type="journal article" date="2022" name="Microbiol. Resour. Announc.">
        <title>Metagenome Sequencing to Explore Phylogenomics of Terrestrial Cyanobacteria.</title>
        <authorList>
            <person name="Ward R.D."/>
            <person name="Stajich J.E."/>
            <person name="Johansen J.R."/>
            <person name="Huntemann M."/>
            <person name="Clum A."/>
            <person name="Foster B."/>
            <person name="Foster B."/>
            <person name="Roux S."/>
            <person name="Palaniappan K."/>
            <person name="Varghese N."/>
            <person name="Mukherjee S."/>
            <person name="Reddy T.B.K."/>
            <person name="Daum C."/>
            <person name="Copeland A."/>
            <person name="Chen I.A."/>
            <person name="Ivanova N.N."/>
            <person name="Kyrpides N.C."/>
            <person name="Shapiro N."/>
            <person name="Eloe-Fadrosh E.A."/>
            <person name="Pietrasiak N."/>
        </authorList>
    </citation>
    <scope>NUCLEOTIDE SEQUENCE</scope>
    <source>
        <strain evidence="2">UHER 2000/2452</strain>
    </source>
</reference>
<gene>
    <name evidence="2" type="ORF">KME15_20130</name>
</gene>
<sequence>MLRLITIAAAALGAAIAGSNFFTDFTNHKNWRSFGQYEVITQYDAGFYSACGALLGGAIGLSVELALTRYLIYRNSDRLRRELLQMRDLPGVTPEQQQAIDLTLAGIAENKARAIRT</sequence>
<accession>A0A951QFJ2</accession>
<evidence type="ECO:0000313" key="2">
    <source>
        <dbReference type="EMBL" id="MBW4660991.1"/>
    </source>
</evidence>
<name>A0A951QFJ2_9CYAN</name>
<protein>
    <submittedName>
        <fullName evidence="2">Uncharacterized protein</fullName>
    </submittedName>
</protein>
<reference evidence="2" key="1">
    <citation type="submission" date="2021-05" db="EMBL/GenBank/DDBJ databases">
        <authorList>
            <person name="Pietrasiak N."/>
            <person name="Ward R."/>
            <person name="Stajich J.E."/>
            <person name="Kurbessoian T."/>
        </authorList>
    </citation>
    <scope>NUCLEOTIDE SEQUENCE</scope>
    <source>
        <strain evidence="2">UHER 2000/2452</strain>
    </source>
</reference>
<proteinExistence type="predicted"/>
<keyword evidence="1" id="KW-0472">Membrane</keyword>
<dbReference type="Proteomes" id="UP000757435">
    <property type="component" value="Unassembled WGS sequence"/>
</dbReference>
<evidence type="ECO:0000313" key="3">
    <source>
        <dbReference type="Proteomes" id="UP000757435"/>
    </source>
</evidence>